<comment type="caution">
    <text evidence="1">The sequence shown here is derived from an EMBL/GenBank/DDBJ whole genome shotgun (WGS) entry which is preliminary data.</text>
</comment>
<dbReference type="PATRIC" id="fig|742817.3.peg.899"/>
<dbReference type="GeneID" id="98068446"/>
<accession>H1DF08</accession>
<dbReference type="EMBL" id="ADMC01000014">
    <property type="protein sequence ID" value="EHP49326.1"/>
    <property type="molecule type" value="Genomic_DNA"/>
</dbReference>
<proteinExistence type="predicted"/>
<organism evidence="1 2">
    <name type="scientific">Odoribacter laneus YIT 12061</name>
    <dbReference type="NCBI Taxonomy" id="742817"/>
    <lineage>
        <taxon>Bacteria</taxon>
        <taxon>Pseudomonadati</taxon>
        <taxon>Bacteroidota</taxon>
        <taxon>Bacteroidia</taxon>
        <taxon>Bacteroidales</taxon>
        <taxon>Odoribacteraceae</taxon>
        <taxon>Odoribacter</taxon>
    </lineage>
</organism>
<dbReference type="AlphaFoldDB" id="H1DF08"/>
<dbReference type="eggNOG" id="ENOG502ZVJE">
    <property type="taxonomic scope" value="Bacteria"/>
</dbReference>
<dbReference type="Proteomes" id="UP000004892">
    <property type="component" value="Unassembled WGS sequence"/>
</dbReference>
<evidence type="ECO:0000313" key="1">
    <source>
        <dbReference type="EMBL" id="EHP49326.1"/>
    </source>
</evidence>
<evidence type="ECO:0000313" key="2">
    <source>
        <dbReference type="Proteomes" id="UP000004892"/>
    </source>
</evidence>
<dbReference type="RefSeq" id="WP_009135992.1">
    <property type="nucleotide sequence ID" value="NZ_JH594596.1"/>
</dbReference>
<keyword evidence="2" id="KW-1185">Reference proteome</keyword>
<sequence length="202" mass="22772">MKNYSILSQDTKEIANSINVEDIVTDFLEKERRRAIRGTFSSGKKKDPFYLLNEKYRVLLSKQVSQSLEVKKAVFEQALKAVKGISRDGYLSALRDITFNRLLANFKFMRDCLELKLNPFNAALNIAMAGAKQVDKVLTLGIEVVYGSDVDSLKDAIFSEKELAHAKFSSVSNVVSNKQLTEAQRLISAMEQVLNLVETEQK</sequence>
<name>H1DF08_9BACT</name>
<reference evidence="1 2" key="1">
    <citation type="submission" date="2012-01" db="EMBL/GenBank/DDBJ databases">
        <title>The Genome Sequence of Odoribacter laneus YIT 12061.</title>
        <authorList>
            <consortium name="The Broad Institute Genome Sequencing Platform"/>
            <person name="Earl A."/>
            <person name="Ward D."/>
            <person name="Feldgarden M."/>
            <person name="Gevers D."/>
            <person name="Morotomi M."/>
            <person name="Young S.K."/>
            <person name="Zeng Q."/>
            <person name="Gargeya S."/>
            <person name="Fitzgerald M."/>
            <person name="Haas B."/>
            <person name="Abouelleil A."/>
            <person name="Alvarado L."/>
            <person name="Arachchi H.M."/>
            <person name="Berlin A."/>
            <person name="Chapman S.B."/>
            <person name="Gearin G."/>
            <person name="Goldberg J."/>
            <person name="Griggs A."/>
            <person name="Gujja S."/>
            <person name="Hansen M."/>
            <person name="Heiman D."/>
            <person name="Howarth C."/>
            <person name="Larimer J."/>
            <person name="Lui A."/>
            <person name="MacDonald P.J.P."/>
            <person name="McCowen C."/>
            <person name="Montmayeur A."/>
            <person name="Murphy C."/>
            <person name="Neiman D."/>
            <person name="Pearson M."/>
            <person name="Priest M."/>
            <person name="Roberts A."/>
            <person name="Saif S."/>
            <person name="Shea T."/>
            <person name="Sisk P."/>
            <person name="Stolte C."/>
            <person name="Sykes S."/>
            <person name="Wortman J."/>
            <person name="Nusbaum C."/>
            <person name="Birren B."/>
        </authorList>
    </citation>
    <scope>NUCLEOTIDE SEQUENCE [LARGE SCALE GENOMIC DNA]</scope>
    <source>
        <strain evidence="1 2">YIT 12061</strain>
    </source>
</reference>
<dbReference type="HOGENOM" id="CLU_1353527_0_0_10"/>
<gene>
    <name evidence="1" type="ORF">HMPREF9449_00844</name>
</gene>
<protein>
    <submittedName>
        <fullName evidence="1">Uncharacterized protein</fullName>
    </submittedName>
</protein>